<evidence type="ECO:0000313" key="2">
    <source>
        <dbReference type="EMBL" id="OQX51390.1"/>
    </source>
</evidence>
<sequence length="197" mass="22327">MEDTLVIDIETKKLLRDIGHSGIEMPKLGISVVGVYSYVQDKFMAFREEEFDELEKLLSQAGQIVGFNLFGFDYPVMCGHLDFDFARVKTVDILDDIRQAVGHRLSLNSVAKTTLGVQKSADGLQAVRFYQEGRWEELEKYCLDDVRITRDLFNFGRRHKFIKVAANYGLGTKNVLVNWSLMDGVFSSVSGSQKSLL</sequence>
<dbReference type="Pfam" id="PF13482">
    <property type="entry name" value="RNase_H_2"/>
    <property type="match status" value="1"/>
</dbReference>
<comment type="caution">
    <text evidence="2">The sequence shown here is derived from an EMBL/GenBank/DDBJ whole genome shotgun (WGS) entry which is preliminary data.</text>
</comment>
<protein>
    <recommendedName>
        <fullName evidence="1">YprB ribonuclease H-like domain-containing protein</fullName>
    </recommendedName>
</protein>
<evidence type="ECO:0000313" key="3">
    <source>
        <dbReference type="Proteomes" id="UP000192520"/>
    </source>
</evidence>
<feature type="domain" description="YprB ribonuclease H-like" evidence="1">
    <location>
        <begin position="17"/>
        <end position="153"/>
    </location>
</feature>
<dbReference type="SUPFAM" id="SSF53098">
    <property type="entry name" value="Ribonuclease H-like"/>
    <property type="match status" value="1"/>
</dbReference>
<gene>
    <name evidence="2" type="ORF">B5M47_00860</name>
</gene>
<dbReference type="Proteomes" id="UP000192520">
    <property type="component" value="Unassembled WGS sequence"/>
</dbReference>
<dbReference type="GO" id="GO:0003676">
    <property type="term" value="F:nucleic acid binding"/>
    <property type="evidence" value="ECO:0007669"/>
    <property type="project" value="InterPro"/>
</dbReference>
<dbReference type="AlphaFoldDB" id="A0A1W9NZG6"/>
<name>A0A1W9NZG6_UNCC3</name>
<evidence type="ECO:0000259" key="1">
    <source>
        <dbReference type="Pfam" id="PF13482"/>
    </source>
</evidence>
<proteinExistence type="predicted"/>
<accession>A0A1W9NZG6</accession>
<dbReference type="InterPro" id="IPR012337">
    <property type="entry name" value="RNaseH-like_sf"/>
</dbReference>
<dbReference type="EMBL" id="MZGJ01000004">
    <property type="protein sequence ID" value="OQX51390.1"/>
    <property type="molecule type" value="Genomic_DNA"/>
</dbReference>
<dbReference type="InterPro" id="IPR038720">
    <property type="entry name" value="YprB_RNase_H-like_dom"/>
</dbReference>
<dbReference type="Gene3D" id="3.30.420.10">
    <property type="entry name" value="Ribonuclease H-like superfamily/Ribonuclease H"/>
    <property type="match status" value="1"/>
</dbReference>
<organism evidence="2 3">
    <name type="scientific">candidate division CPR3 bacterium 4484_211</name>
    <dbReference type="NCBI Taxonomy" id="1968527"/>
    <lineage>
        <taxon>Bacteria</taxon>
        <taxon>Bacteria division CPR3</taxon>
    </lineage>
</organism>
<dbReference type="InterPro" id="IPR036397">
    <property type="entry name" value="RNaseH_sf"/>
</dbReference>
<reference evidence="3" key="1">
    <citation type="submission" date="2017-03" db="EMBL/GenBank/DDBJ databases">
        <title>Novel pathways for hydrocarbon cycling and metabolic interdependencies in hydrothermal sediment communities.</title>
        <authorList>
            <person name="Dombrowski N."/>
            <person name="Seitz K."/>
            <person name="Teske A."/>
            <person name="Baker B."/>
        </authorList>
    </citation>
    <scope>NUCLEOTIDE SEQUENCE [LARGE SCALE GENOMIC DNA]</scope>
</reference>